<dbReference type="InterPro" id="IPR036291">
    <property type="entry name" value="NAD(P)-bd_dom_sf"/>
</dbReference>
<dbReference type="InterPro" id="IPR003781">
    <property type="entry name" value="CoA-bd"/>
</dbReference>
<dbReference type="Pfam" id="PF13380">
    <property type="entry name" value="CoA_binding_2"/>
    <property type="match status" value="1"/>
</dbReference>
<dbReference type="Proteomes" id="UP000567067">
    <property type="component" value="Unassembled WGS sequence"/>
</dbReference>
<name>A0A7W3XSY0_9BACL</name>
<comment type="caution">
    <text evidence="2">The sequence shown here is derived from an EMBL/GenBank/DDBJ whole genome shotgun (WGS) entry which is preliminary data.</text>
</comment>
<dbReference type="Gene3D" id="3.40.50.720">
    <property type="entry name" value="NAD(P)-binding Rossmann-like Domain"/>
    <property type="match status" value="1"/>
</dbReference>
<accession>A0A7W3XSY0</accession>
<evidence type="ECO:0000259" key="1">
    <source>
        <dbReference type="SMART" id="SM00881"/>
    </source>
</evidence>
<keyword evidence="3" id="KW-1185">Reference proteome</keyword>
<protein>
    <submittedName>
        <fullName evidence="2">Putative CoA-binding protein</fullName>
    </submittedName>
</protein>
<gene>
    <name evidence="2" type="ORF">FHR92_003513</name>
</gene>
<evidence type="ECO:0000313" key="3">
    <source>
        <dbReference type="Proteomes" id="UP000567067"/>
    </source>
</evidence>
<dbReference type="SUPFAM" id="SSF51735">
    <property type="entry name" value="NAD(P)-binding Rossmann-fold domains"/>
    <property type="match status" value="1"/>
</dbReference>
<proteinExistence type="predicted"/>
<reference evidence="2 3" key="1">
    <citation type="submission" date="2020-08" db="EMBL/GenBank/DDBJ databases">
        <title>Genomic Encyclopedia of Type Strains, Phase III (KMG-III): the genomes of soil and plant-associated and newly described type strains.</title>
        <authorList>
            <person name="Whitman W."/>
        </authorList>
    </citation>
    <scope>NUCLEOTIDE SEQUENCE [LARGE SCALE GENOMIC DNA]</scope>
    <source>
        <strain evidence="2 3">CECT 8693</strain>
    </source>
</reference>
<dbReference type="AlphaFoldDB" id="A0A7W3XSY0"/>
<dbReference type="PANTHER" id="PTHR33303">
    <property type="entry name" value="CYTOPLASMIC PROTEIN-RELATED"/>
    <property type="match status" value="1"/>
</dbReference>
<dbReference type="RefSeq" id="WP_182537661.1">
    <property type="nucleotide sequence ID" value="NZ_JACJIP010000025.1"/>
</dbReference>
<feature type="domain" description="CoA-binding" evidence="1">
    <location>
        <begin position="15"/>
        <end position="108"/>
    </location>
</feature>
<sequence>MPFENPGREEIKNILVNAGNIAVVGLSDKTDRTSYMVAQALQNNGYRIIPVNPSVQGEILGEKVFSSLKDIPEPVGIVNVFRRSEYTPEVAQEAVEIGAKVLWLQLGITSEEAYRIAADGGLAVIMDRCIKVEDSILIGKKK</sequence>
<evidence type="ECO:0000313" key="2">
    <source>
        <dbReference type="EMBL" id="MBA9087033.1"/>
    </source>
</evidence>
<dbReference type="EMBL" id="JACJIP010000025">
    <property type="protein sequence ID" value="MBA9087033.1"/>
    <property type="molecule type" value="Genomic_DNA"/>
</dbReference>
<dbReference type="SMART" id="SM00881">
    <property type="entry name" value="CoA_binding"/>
    <property type="match status" value="1"/>
</dbReference>
<dbReference type="PANTHER" id="PTHR33303:SF2">
    <property type="entry name" value="COA-BINDING DOMAIN-CONTAINING PROTEIN"/>
    <property type="match status" value="1"/>
</dbReference>
<organism evidence="2 3">
    <name type="scientific">Fontibacillus solani</name>
    <dbReference type="NCBI Taxonomy" id="1572857"/>
    <lineage>
        <taxon>Bacteria</taxon>
        <taxon>Bacillati</taxon>
        <taxon>Bacillota</taxon>
        <taxon>Bacilli</taxon>
        <taxon>Bacillales</taxon>
        <taxon>Paenibacillaceae</taxon>
        <taxon>Fontibacillus</taxon>
    </lineage>
</organism>